<dbReference type="AlphaFoldDB" id="A0A644W6Z5"/>
<name>A0A644W6Z5_9ZZZZ</name>
<evidence type="ECO:0000313" key="1">
    <source>
        <dbReference type="EMBL" id="MPL99501.1"/>
    </source>
</evidence>
<proteinExistence type="predicted"/>
<dbReference type="EMBL" id="VSSQ01000670">
    <property type="protein sequence ID" value="MPL99501.1"/>
    <property type="molecule type" value="Genomic_DNA"/>
</dbReference>
<gene>
    <name evidence="1" type="ORF">SDC9_45719</name>
</gene>
<sequence length="140" mass="16499">MLTGRVFLAWVSEDRVFQLLLHARLFKSDPGIGRACIVVSLRETALFLWKDWRQERFFRRELRGVSVNPIREVCGWVWVYEIEQTANLHELTRIAFFLRRRALLRLIAYAESHAVWKNAGGKTVVPVFLFVNFSFCVIEK</sequence>
<comment type="caution">
    <text evidence="1">The sequence shown here is derived from an EMBL/GenBank/DDBJ whole genome shotgun (WGS) entry which is preliminary data.</text>
</comment>
<reference evidence="1" key="1">
    <citation type="submission" date="2019-08" db="EMBL/GenBank/DDBJ databases">
        <authorList>
            <person name="Kucharzyk K."/>
            <person name="Murdoch R.W."/>
            <person name="Higgins S."/>
            <person name="Loffler F."/>
        </authorList>
    </citation>
    <scope>NUCLEOTIDE SEQUENCE</scope>
</reference>
<organism evidence="1">
    <name type="scientific">bioreactor metagenome</name>
    <dbReference type="NCBI Taxonomy" id="1076179"/>
    <lineage>
        <taxon>unclassified sequences</taxon>
        <taxon>metagenomes</taxon>
        <taxon>ecological metagenomes</taxon>
    </lineage>
</organism>
<protein>
    <submittedName>
        <fullName evidence="1">Uncharacterized protein</fullName>
    </submittedName>
</protein>
<accession>A0A644W6Z5</accession>